<accession>A0ABQ5XN42</accession>
<dbReference type="EMBL" id="BSOB01000008">
    <property type="protein sequence ID" value="GLQ91986.1"/>
    <property type="molecule type" value="Genomic_DNA"/>
</dbReference>
<comment type="caution">
    <text evidence="1">The sequence shown here is derived from an EMBL/GenBank/DDBJ whole genome shotgun (WGS) entry which is preliminary data.</text>
</comment>
<evidence type="ECO:0000313" key="1">
    <source>
        <dbReference type="EMBL" id="GLQ91986.1"/>
    </source>
</evidence>
<evidence type="ECO:0008006" key="3">
    <source>
        <dbReference type="Google" id="ProtNLM"/>
    </source>
</evidence>
<reference evidence="2" key="1">
    <citation type="journal article" date="2019" name="Int. J. Syst. Evol. Microbiol.">
        <title>The Global Catalogue of Microorganisms (GCM) 10K type strain sequencing project: providing services to taxonomists for standard genome sequencing and annotation.</title>
        <authorList>
            <consortium name="The Broad Institute Genomics Platform"/>
            <consortium name="The Broad Institute Genome Sequencing Center for Infectious Disease"/>
            <person name="Wu L."/>
            <person name="Ma J."/>
        </authorList>
    </citation>
    <scope>NUCLEOTIDE SEQUENCE [LARGE SCALE GENOMIC DNA]</scope>
    <source>
        <strain evidence="2">NBRC 111980</strain>
    </source>
</reference>
<keyword evidence="2" id="KW-1185">Reference proteome</keyword>
<protein>
    <recommendedName>
        <fullName evidence="3">DUF2946 domain-containing protein</fullName>
    </recommendedName>
</protein>
<sequence>MKLSNIRQSYVASRAMKRSYLPLLPRLRRSRGLWVLAVAVLLFKVITTSICFADPSASSSVWKHTSVTQVSSMKASVPDDGDCLLGEAGGCHCTCAHNLPVPAGPAWPVLPQSLAFTPEASFIGIVPNPARSLLRPPIAA</sequence>
<dbReference type="Proteomes" id="UP001156670">
    <property type="component" value="Unassembled WGS sequence"/>
</dbReference>
<gene>
    <name evidence="1" type="ORF">GCM10007901_09370</name>
</gene>
<proteinExistence type="predicted"/>
<organism evidence="1 2">
    <name type="scientific">Dyella acidisoli</name>
    <dbReference type="NCBI Taxonomy" id="1867834"/>
    <lineage>
        <taxon>Bacteria</taxon>
        <taxon>Pseudomonadati</taxon>
        <taxon>Pseudomonadota</taxon>
        <taxon>Gammaproteobacteria</taxon>
        <taxon>Lysobacterales</taxon>
        <taxon>Rhodanobacteraceae</taxon>
        <taxon>Dyella</taxon>
    </lineage>
</organism>
<name>A0ABQ5XN42_9GAMM</name>
<evidence type="ECO:0000313" key="2">
    <source>
        <dbReference type="Proteomes" id="UP001156670"/>
    </source>
</evidence>